<keyword evidence="3" id="KW-1185">Reference proteome</keyword>
<gene>
    <name evidence="2" type="ORF">ACFOX0_05620</name>
</gene>
<feature type="compositionally biased region" description="Basic and acidic residues" evidence="1">
    <location>
        <begin position="173"/>
        <end position="183"/>
    </location>
</feature>
<feature type="compositionally biased region" description="Basic and acidic residues" evidence="1">
    <location>
        <begin position="114"/>
        <end position="126"/>
    </location>
</feature>
<name>A0ABV8KIR1_9ACTN</name>
<feature type="compositionally biased region" description="Basic residues" evidence="1">
    <location>
        <begin position="143"/>
        <end position="164"/>
    </location>
</feature>
<dbReference type="RefSeq" id="WP_377542455.1">
    <property type="nucleotide sequence ID" value="NZ_JBHSBN010000002.1"/>
</dbReference>
<sequence length="248" mass="27353">MTYRDAGGHTINGQFTITGDNLASGTITDPLGGRADLVVRAGTSAVRGDADWWARRSPKQVHAITGQWVRPEPGVAFPFDIAAVLNPTALARRVESLAHAARRNDEPTEDDDDRSQPQRPRPDRPRLHAFRTQTARPDDRPRQGWRHHHRTQHRHSDGHRHQSRHALLSTRIPEQRSGFDAKLSRRGSACGACSGMPRVNSADAIQSDMPSRERPSSGTTKSDQLTAAVSHPWTASAKFSRDPIATLA</sequence>
<protein>
    <submittedName>
        <fullName evidence="2">Uncharacterized protein</fullName>
    </submittedName>
</protein>
<dbReference type="EMBL" id="JBHSBN010000002">
    <property type="protein sequence ID" value="MFC4105416.1"/>
    <property type="molecule type" value="Genomic_DNA"/>
</dbReference>
<feature type="compositionally biased region" description="Polar residues" evidence="1">
    <location>
        <begin position="216"/>
        <end position="227"/>
    </location>
</feature>
<dbReference type="Proteomes" id="UP001595868">
    <property type="component" value="Unassembled WGS sequence"/>
</dbReference>
<accession>A0ABV8KIR1</accession>
<organism evidence="2 3">
    <name type="scientific">Micromonospora zhanjiangensis</name>
    <dbReference type="NCBI Taxonomy" id="1522057"/>
    <lineage>
        <taxon>Bacteria</taxon>
        <taxon>Bacillati</taxon>
        <taxon>Actinomycetota</taxon>
        <taxon>Actinomycetes</taxon>
        <taxon>Micromonosporales</taxon>
        <taxon>Micromonosporaceae</taxon>
        <taxon>Micromonospora</taxon>
    </lineage>
</organism>
<comment type="caution">
    <text evidence="2">The sequence shown here is derived from an EMBL/GenBank/DDBJ whole genome shotgun (WGS) entry which is preliminary data.</text>
</comment>
<proteinExistence type="predicted"/>
<evidence type="ECO:0000313" key="2">
    <source>
        <dbReference type="EMBL" id="MFC4105416.1"/>
    </source>
</evidence>
<evidence type="ECO:0000256" key="1">
    <source>
        <dbReference type="SAM" id="MobiDB-lite"/>
    </source>
</evidence>
<feature type="region of interest" description="Disordered" evidence="1">
    <location>
        <begin position="99"/>
        <end position="248"/>
    </location>
</feature>
<evidence type="ECO:0000313" key="3">
    <source>
        <dbReference type="Proteomes" id="UP001595868"/>
    </source>
</evidence>
<reference evidence="3" key="1">
    <citation type="journal article" date="2019" name="Int. J. Syst. Evol. Microbiol.">
        <title>The Global Catalogue of Microorganisms (GCM) 10K type strain sequencing project: providing services to taxonomists for standard genome sequencing and annotation.</title>
        <authorList>
            <consortium name="The Broad Institute Genomics Platform"/>
            <consortium name="The Broad Institute Genome Sequencing Center for Infectious Disease"/>
            <person name="Wu L."/>
            <person name="Ma J."/>
        </authorList>
    </citation>
    <scope>NUCLEOTIDE SEQUENCE [LARGE SCALE GENOMIC DNA]</scope>
    <source>
        <strain evidence="3">2902at01</strain>
    </source>
</reference>